<keyword evidence="8" id="KW-1185">Reference proteome</keyword>
<comment type="subcellular location">
    <subcellularLocation>
        <location evidence="3">Synapse</location>
    </subcellularLocation>
</comment>
<dbReference type="Pfam" id="PF00168">
    <property type="entry name" value="C2"/>
    <property type="match status" value="1"/>
</dbReference>
<dbReference type="SMART" id="SM00228">
    <property type="entry name" value="PDZ"/>
    <property type="match status" value="1"/>
</dbReference>
<protein>
    <submittedName>
        <fullName evidence="7">Uncharacterized protein</fullName>
    </submittedName>
</protein>
<evidence type="ECO:0000259" key="5">
    <source>
        <dbReference type="PROSITE" id="PS50004"/>
    </source>
</evidence>
<evidence type="ECO:0000259" key="6">
    <source>
        <dbReference type="PROSITE" id="PS50106"/>
    </source>
</evidence>
<dbReference type="GeneID" id="20233988"/>
<dbReference type="PANTHER" id="PTHR12157:SF21">
    <property type="entry name" value="RAB3 INTERACTING MOLECULE, ISOFORM F"/>
    <property type="match status" value="1"/>
</dbReference>
<dbReference type="SUPFAM" id="SSF49562">
    <property type="entry name" value="C2 domain (Calcium/lipid-binding domain, CaLB)"/>
    <property type="match status" value="1"/>
</dbReference>
<dbReference type="STRING" id="225164.V4AF49"/>
<proteinExistence type="predicted"/>
<feature type="compositionally biased region" description="Low complexity" evidence="4">
    <location>
        <begin position="109"/>
        <end position="118"/>
    </location>
</feature>
<dbReference type="OrthoDB" id="420032at2759"/>
<dbReference type="CDD" id="cd06714">
    <property type="entry name" value="PDZ_RIM-like"/>
    <property type="match status" value="1"/>
</dbReference>
<evidence type="ECO:0000256" key="2">
    <source>
        <dbReference type="ARBA" id="ARBA00023018"/>
    </source>
</evidence>
<dbReference type="KEGG" id="lgi:LOTGIDRAFT_138051"/>
<dbReference type="HOGENOM" id="CLU_040986_0_0_1"/>
<dbReference type="PRINTS" id="PR00399">
    <property type="entry name" value="SYNAPTOTAGMN"/>
</dbReference>
<dbReference type="OMA" id="INRGKAR"/>
<dbReference type="InterPro" id="IPR000008">
    <property type="entry name" value="C2_dom"/>
</dbReference>
<reference evidence="7 8" key="1">
    <citation type="journal article" date="2013" name="Nature">
        <title>Insights into bilaterian evolution from three spiralian genomes.</title>
        <authorList>
            <person name="Simakov O."/>
            <person name="Marletaz F."/>
            <person name="Cho S.J."/>
            <person name="Edsinger-Gonzales E."/>
            <person name="Havlak P."/>
            <person name="Hellsten U."/>
            <person name="Kuo D.H."/>
            <person name="Larsson T."/>
            <person name="Lv J."/>
            <person name="Arendt D."/>
            <person name="Savage R."/>
            <person name="Osoegawa K."/>
            <person name="de Jong P."/>
            <person name="Grimwood J."/>
            <person name="Chapman J.A."/>
            <person name="Shapiro H."/>
            <person name="Aerts A."/>
            <person name="Otillar R.P."/>
            <person name="Terry A.Y."/>
            <person name="Boore J.L."/>
            <person name="Grigoriev I.V."/>
            <person name="Lindberg D.R."/>
            <person name="Seaver E.C."/>
            <person name="Weisblat D.A."/>
            <person name="Putnam N.H."/>
            <person name="Rokhsar D.S."/>
        </authorList>
    </citation>
    <scope>NUCLEOTIDE SEQUENCE [LARGE SCALE GENOMIC DNA]</scope>
</reference>
<dbReference type="InterPro" id="IPR039032">
    <property type="entry name" value="Rim-like"/>
</dbReference>
<dbReference type="FunFam" id="2.60.40.150:FF:000003">
    <property type="entry name" value="Regulating synaptic membrane exocytosis protein 2"/>
    <property type="match status" value="1"/>
</dbReference>
<organism evidence="7 8">
    <name type="scientific">Lottia gigantea</name>
    <name type="common">Giant owl limpet</name>
    <dbReference type="NCBI Taxonomy" id="225164"/>
    <lineage>
        <taxon>Eukaryota</taxon>
        <taxon>Metazoa</taxon>
        <taxon>Spiralia</taxon>
        <taxon>Lophotrochozoa</taxon>
        <taxon>Mollusca</taxon>
        <taxon>Gastropoda</taxon>
        <taxon>Patellogastropoda</taxon>
        <taxon>Lottioidea</taxon>
        <taxon>Lottiidae</taxon>
        <taxon>Lottia</taxon>
    </lineage>
</organism>
<accession>V4AF49</accession>
<dbReference type="Gene3D" id="2.60.40.150">
    <property type="entry name" value="C2 domain"/>
    <property type="match status" value="1"/>
</dbReference>
<dbReference type="PROSITE" id="PS50004">
    <property type="entry name" value="C2"/>
    <property type="match status" value="1"/>
</dbReference>
<dbReference type="GO" id="GO:0042391">
    <property type="term" value="P:regulation of membrane potential"/>
    <property type="evidence" value="ECO:0007669"/>
    <property type="project" value="TreeGrafter"/>
</dbReference>
<dbReference type="InterPro" id="IPR001478">
    <property type="entry name" value="PDZ"/>
</dbReference>
<dbReference type="Gene3D" id="2.30.42.10">
    <property type="match status" value="1"/>
</dbReference>
<dbReference type="EMBL" id="KB200149">
    <property type="protein sequence ID" value="ESP02664.1"/>
    <property type="molecule type" value="Genomic_DNA"/>
</dbReference>
<feature type="non-terminal residue" evidence="7">
    <location>
        <position position="1"/>
    </location>
</feature>
<dbReference type="PROSITE" id="PS50106">
    <property type="entry name" value="PDZ"/>
    <property type="match status" value="1"/>
</dbReference>
<evidence type="ECO:0000313" key="7">
    <source>
        <dbReference type="EMBL" id="ESP02664.1"/>
    </source>
</evidence>
<dbReference type="InterPro" id="IPR001565">
    <property type="entry name" value="Synaptotagmin"/>
</dbReference>
<dbReference type="GO" id="GO:0031267">
    <property type="term" value="F:small GTPase binding"/>
    <property type="evidence" value="ECO:0007669"/>
    <property type="project" value="InterPro"/>
</dbReference>
<dbReference type="SUPFAM" id="SSF50156">
    <property type="entry name" value="PDZ domain-like"/>
    <property type="match status" value="1"/>
</dbReference>
<dbReference type="AlphaFoldDB" id="V4AF49"/>
<dbReference type="CDD" id="cd04031">
    <property type="entry name" value="C2A_RIM1alpha"/>
    <property type="match status" value="1"/>
</dbReference>
<dbReference type="GO" id="GO:0050806">
    <property type="term" value="P:positive regulation of synaptic transmission"/>
    <property type="evidence" value="ECO:0007669"/>
    <property type="project" value="TreeGrafter"/>
</dbReference>
<dbReference type="RefSeq" id="XP_009046685.1">
    <property type="nucleotide sequence ID" value="XM_009048437.1"/>
</dbReference>
<dbReference type="GO" id="GO:0048791">
    <property type="term" value="P:calcium ion-regulated exocytosis of neurotransmitter"/>
    <property type="evidence" value="ECO:0007669"/>
    <property type="project" value="TreeGrafter"/>
</dbReference>
<evidence type="ECO:0000256" key="4">
    <source>
        <dbReference type="SAM" id="MobiDB-lite"/>
    </source>
</evidence>
<dbReference type="Proteomes" id="UP000030746">
    <property type="component" value="Unassembled WGS sequence"/>
</dbReference>
<dbReference type="SMART" id="SM00239">
    <property type="entry name" value="C2"/>
    <property type="match status" value="1"/>
</dbReference>
<gene>
    <name evidence="7" type="ORF">LOTGIDRAFT_138051</name>
</gene>
<feature type="region of interest" description="Disordered" evidence="4">
    <location>
        <begin position="99"/>
        <end position="126"/>
    </location>
</feature>
<evidence type="ECO:0000313" key="8">
    <source>
        <dbReference type="Proteomes" id="UP000030746"/>
    </source>
</evidence>
<dbReference type="CTD" id="20233988"/>
<feature type="domain" description="PDZ" evidence="6">
    <location>
        <begin position="1"/>
        <end position="75"/>
    </location>
</feature>
<feature type="domain" description="C2" evidence="5">
    <location>
        <begin position="130"/>
        <end position="255"/>
    </location>
</feature>
<dbReference type="InterPro" id="IPR035892">
    <property type="entry name" value="C2_domain_sf"/>
</dbReference>
<dbReference type="GO" id="GO:0044325">
    <property type="term" value="F:transmembrane transporter binding"/>
    <property type="evidence" value="ECO:0007669"/>
    <property type="project" value="TreeGrafter"/>
</dbReference>
<dbReference type="GO" id="GO:0042734">
    <property type="term" value="C:presynaptic membrane"/>
    <property type="evidence" value="ECO:0007669"/>
    <property type="project" value="TreeGrafter"/>
</dbReference>
<dbReference type="GO" id="GO:0048788">
    <property type="term" value="C:cytoskeleton of presynaptic active zone"/>
    <property type="evidence" value="ECO:0007669"/>
    <property type="project" value="TreeGrafter"/>
</dbReference>
<dbReference type="Pfam" id="PF00595">
    <property type="entry name" value="PDZ"/>
    <property type="match status" value="1"/>
</dbReference>
<dbReference type="PANTHER" id="PTHR12157">
    <property type="entry name" value="REGULATING SYNAPTIC MEMBRANE EXOCYTOSIS PROTEIN"/>
    <property type="match status" value="1"/>
</dbReference>
<dbReference type="GO" id="GO:0048167">
    <property type="term" value="P:regulation of synaptic plasticity"/>
    <property type="evidence" value="ECO:0007669"/>
    <property type="project" value="TreeGrafter"/>
</dbReference>
<evidence type="ECO:0000256" key="1">
    <source>
        <dbReference type="ARBA" id="ARBA00022737"/>
    </source>
</evidence>
<name>V4AF49_LOTGI</name>
<evidence type="ECO:0000256" key="3">
    <source>
        <dbReference type="ARBA" id="ARBA00034103"/>
    </source>
</evidence>
<keyword evidence="1" id="KW-0677">Repeat</keyword>
<sequence>GLKVIGGKMSDSGKLGAFITKVKKGSIADTVGHLRQGDEVVEWNGRSLQGATFEEVYDIILESKQEPQVELIVHRSTKTGEVPPGIQSTFTDHARDALPAQHQHRNRHSLTVTTTGSRSRTRSRPHSPLITGRLQVKLWYDSRSFQLIVSVISALELTLTDHGKFRNPYCKLYLLPDRSEKSKRRTKTIANTIEPSWNQTFIYCAVKDIDLRDRLLEITVWDYDRIGASEFLGEVLIDLTSANLNDEPYWYQLSHHDDASIPLPANSPRSVNHLSPPISIRGLSDSDISELDYDDSIGVISGKAKVMVVSFG</sequence>
<keyword evidence="2" id="KW-0770">Synapse</keyword>
<dbReference type="InterPro" id="IPR036034">
    <property type="entry name" value="PDZ_sf"/>
</dbReference>